<dbReference type="InterPro" id="IPR050129">
    <property type="entry name" value="Zn_alcohol_dh"/>
</dbReference>
<dbReference type="GO" id="GO:0008270">
    <property type="term" value="F:zinc ion binding"/>
    <property type="evidence" value="ECO:0007669"/>
    <property type="project" value="InterPro"/>
</dbReference>
<keyword evidence="2" id="KW-0862">Zinc</keyword>
<evidence type="ECO:0000256" key="2">
    <source>
        <dbReference type="ARBA" id="ARBA00022833"/>
    </source>
</evidence>
<evidence type="ECO:0000256" key="3">
    <source>
        <dbReference type="ARBA" id="ARBA00023002"/>
    </source>
</evidence>
<dbReference type="EMBL" id="BARV01038822">
    <property type="protein sequence ID" value="GAI51303.1"/>
    <property type="molecule type" value="Genomic_DNA"/>
</dbReference>
<keyword evidence="3" id="KW-0560">Oxidoreductase</keyword>
<comment type="caution">
    <text evidence="5">The sequence shown here is derived from an EMBL/GenBank/DDBJ whole genome shotgun (WGS) entry which is preliminary data.</text>
</comment>
<dbReference type="InterPro" id="IPR013154">
    <property type="entry name" value="ADH-like_N"/>
</dbReference>
<dbReference type="SUPFAM" id="SSF50129">
    <property type="entry name" value="GroES-like"/>
    <property type="match status" value="1"/>
</dbReference>
<proteinExistence type="predicted"/>
<gene>
    <name evidence="5" type="ORF">S06H3_59692</name>
</gene>
<dbReference type="GO" id="GO:0016491">
    <property type="term" value="F:oxidoreductase activity"/>
    <property type="evidence" value="ECO:0007669"/>
    <property type="project" value="UniProtKB-KW"/>
</dbReference>
<dbReference type="Pfam" id="PF08240">
    <property type="entry name" value="ADH_N"/>
    <property type="match status" value="1"/>
</dbReference>
<dbReference type="PANTHER" id="PTHR43401:SF2">
    <property type="entry name" value="L-THREONINE 3-DEHYDROGENASE"/>
    <property type="match status" value="1"/>
</dbReference>
<evidence type="ECO:0000256" key="1">
    <source>
        <dbReference type="ARBA" id="ARBA00022723"/>
    </source>
</evidence>
<name>X1P622_9ZZZZ</name>
<dbReference type="InterPro" id="IPR011032">
    <property type="entry name" value="GroES-like_sf"/>
</dbReference>
<accession>X1P622</accession>
<protein>
    <recommendedName>
        <fullName evidence="4">Alcohol dehydrogenase-like N-terminal domain-containing protein</fullName>
    </recommendedName>
</protein>
<evidence type="ECO:0000313" key="5">
    <source>
        <dbReference type="EMBL" id="GAI51303.1"/>
    </source>
</evidence>
<dbReference type="Gene3D" id="3.90.180.10">
    <property type="entry name" value="Medium-chain alcohol dehydrogenases, catalytic domain"/>
    <property type="match status" value="1"/>
</dbReference>
<dbReference type="InterPro" id="IPR002328">
    <property type="entry name" value="ADH_Zn_CS"/>
</dbReference>
<keyword evidence="1" id="KW-0479">Metal-binding</keyword>
<feature type="domain" description="Alcohol dehydrogenase-like N-terminal" evidence="4">
    <location>
        <begin position="24"/>
        <end position="120"/>
    </location>
</feature>
<evidence type="ECO:0000259" key="4">
    <source>
        <dbReference type="Pfam" id="PF08240"/>
    </source>
</evidence>
<reference evidence="5" key="1">
    <citation type="journal article" date="2014" name="Front. Microbiol.">
        <title>High frequency of phylogenetically diverse reductive dehalogenase-homologous genes in deep subseafloor sedimentary metagenomes.</title>
        <authorList>
            <person name="Kawai M."/>
            <person name="Futagami T."/>
            <person name="Toyoda A."/>
            <person name="Takaki Y."/>
            <person name="Nishi S."/>
            <person name="Hori S."/>
            <person name="Arai W."/>
            <person name="Tsubouchi T."/>
            <person name="Morono Y."/>
            <person name="Uchiyama I."/>
            <person name="Ito T."/>
            <person name="Fujiyama A."/>
            <person name="Inagaki F."/>
            <person name="Takami H."/>
        </authorList>
    </citation>
    <scope>NUCLEOTIDE SEQUENCE</scope>
    <source>
        <strain evidence="5">Expedition CK06-06</strain>
    </source>
</reference>
<dbReference type="PANTHER" id="PTHR43401">
    <property type="entry name" value="L-THREONINE 3-DEHYDROGENASE"/>
    <property type="match status" value="1"/>
</dbReference>
<dbReference type="AlphaFoldDB" id="X1P622"/>
<dbReference type="PROSITE" id="PS00059">
    <property type="entry name" value="ADH_ZINC"/>
    <property type="match status" value="1"/>
</dbReference>
<organism evidence="5">
    <name type="scientific">marine sediment metagenome</name>
    <dbReference type="NCBI Taxonomy" id="412755"/>
    <lineage>
        <taxon>unclassified sequences</taxon>
        <taxon>metagenomes</taxon>
        <taxon>ecological metagenomes</taxon>
    </lineage>
</organism>
<sequence length="146" mass="16237">MKAAVFHAIKDVRLEEAEIPRIKSDEVLVRVRAALTCGTDRKMYLRGHPLFTPPFVFGHEFAGEIVKLGSKVKDFQEGTRVVAANSAPCNHCYYCKIGQQSMCENITLRLSGAFAEYVEVLGPITNQNLLEIPTHLSYKEAASILP</sequence>